<evidence type="ECO:0000313" key="3">
    <source>
        <dbReference type="EMBL" id="TNN39044.1"/>
    </source>
</evidence>
<organism evidence="3 4">
    <name type="scientific">Liparis tanakae</name>
    <name type="common">Tanaka's snailfish</name>
    <dbReference type="NCBI Taxonomy" id="230148"/>
    <lineage>
        <taxon>Eukaryota</taxon>
        <taxon>Metazoa</taxon>
        <taxon>Chordata</taxon>
        <taxon>Craniata</taxon>
        <taxon>Vertebrata</taxon>
        <taxon>Euteleostomi</taxon>
        <taxon>Actinopterygii</taxon>
        <taxon>Neopterygii</taxon>
        <taxon>Teleostei</taxon>
        <taxon>Neoteleostei</taxon>
        <taxon>Acanthomorphata</taxon>
        <taxon>Eupercaria</taxon>
        <taxon>Perciformes</taxon>
        <taxon>Cottioidei</taxon>
        <taxon>Cottales</taxon>
        <taxon>Liparidae</taxon>
        <taxon>Liparis</taxon>
    </lineage>
</organism>
<accession>A0A4Z2FE45</accession>
<keyword evidence="2" id="KW-1133">Transmembrane helix</keyword>
<comment type="caution">
    <text evidence="3">The sequence shown here is derived from an EMBL/GenBank/DDBJ whole genome shotgun (WGS) entry which is preliminary data.</text>
</comment>
<dbReference type="EMBL" id="SRLO01001314">
    <property type="protein sequence ID" value="TNN39044.1"/>
    <property type="molecule type" value="Genomic_DNA"/>
</dbReference>
<evidence type="ECO:0000256" key="1">
    <source>
        <dbReference type="SAM" id="MobiDB-lite"/>
    </source>
</evidence>
<proteinExistence type="predicted"/>
<gene>
    <name evidence="3" type="ORF">EYF80_050793</name>
</gene>
<evidence type="ECO:0000256" key="2">
    <source>
        <dbReference type="SAM" id="Phobius"/>
    </source>
</evidence>
<name>A0A4Z2FE45_9TELE</name>
<keyword evidence="4" id="KW-1185">Reference proteome</keyword>
<evidence type="ECO:0000313" key="4">
    <source>
        <dbReference type="Proteomes" id="UP000314294"/>
    </source>
</evidence>
<feature type="transmembrane region" description="Helical" evidence="2">
    <location>
        <begin position="47"/>
        <end position="72"/>
    </location>
</feature>
<feature type="compositionally biased region" description="Low complexity" evidence="1">
    <location>
        <begin position="11"/>
        <end position="22"/>
    </location>
</feature>
<keyword evidence="2" id="KW-0472">Membrane</keyword>
<feature type="region of interest" description="Disordered" evidence="1">
    <location>
        <begin position="1"/>
        <end position="22"/>
    </location>
</feature>
<keyword evidence="2" id="KW-0812">Transmembrane</keyword>
<protein>
    <submittedName>
        <fullName evidence="3">Uncharacterized protein</fullName>
    </submittedName>
</protein>
<sequence length="81" mass="8880">MEVVEERISRRSSSSAGRCSSTSFSCQRVENTRLALPFPLDSFPFSFSFSFSSVFSGCLFSLFFASSIVAALENYPLANGN</sequence>
<dbReference type="Proteomes" id="UP000314294">
    <property type="component" value="Unassembled WGS sequence"/>
</dbReference>
<reference evidence="3 4" key="1">
    <citation type="submission" date="2019-03" db="EMBL/GenBank/DDBJ databases">
        <title>First draft genome of Liparis tanakae, snailfish: a comprehensive survey of snailfish specific genes.</title>
        <authorList>
            <person name="Kim W."/>
            <person name="Song I."/>
            <person name="Jeong J.-H."/>
            <person name="Kim D."/>
            <person name="Kim S."/>
            <person name="Ryu S."/>
            <person name="Song J.Y."/>
            <person name="Lee S.K."/>
        </authorList>
    </citation>
    <scope>NUCLEOTIDE SEQUENCE [LARGE SCALE GENOMIC DNA]</scope>
    <source>
        <tissue evidence="3">Muscle</tissue>
    </source>
</reference>
<dbReference type="AlphaFoldDB" id="A0A4Z2FE45"/>